<name>A0A1A7C2P2_9BURK</name>
<comment type="caution">
    <text evidence="6">The sequence shown here is derived from an EMBL/GenBank/DDBJ whole genome shotgun (WGS) entry which is preliminary data.</text>
</comment>
<accession>A0A1A7C2P2</accession>
<dbReference type="FunFam" id="1.10.10.10:FF:000001">
    <property type="entry name" value="LysR family transcriptional regulator"/>
    <property type="match status" value="1"/>
</dbReference>
<dbReference type="Pfam" id="PF00126">
    <property type="entry name" value="HTH_1"/>
    <property type="match status" value="1"/>
</dbReference>
<evidence type="ECO:0000256" key="2">
    <source>
        <dbReference type="ARBA" id="ARBA00023015"/>
    </source>
</evidence>
<dbReference type="Pfam" id="PF03466">
    <property type="entry name" value="LysR_substrate"/>
    <property type="match status" value="1"/>
</dbReference>
<dbReference type="GO" id="GO:0000976">
    <property type="term" value="F:transcription cis-regulatory region binding"/>
    <property type="evidence" value="ECO:0007669"/>
    <property type="project" value="TreeGrafter"/>
</dbReference>
<gene>
    <name evidence="6" type="ORF">ASR47_100999</name>
</gene>
<dbReference type="InterPro" id="IPR036390">
    <property type="entry name" value="WH_DNA-bd_sf"/>
</dbReference>
<proteinExistence type="inferred from homology"/>
<comment type="similarity">
    <text evidence="1">Belongs to the LysR transcriptional regulatory family.</text>
</comment>
<dbReference type="SUPFAM" id="SSF53850">
    <property type="entry name" value="Periplasmic binding protein-like II"/>
    <property type="match status" value="1"/>
</dbReference>
<evidence type="ECO:0000313" key="7">
    <source>
        <dbReference type="Proteomes" id="UP000092713"/>
    </source>
</evidence>
<dbReference type="Gene3D" id="1.10.10.10">
    <property type="entry name" value="Winged helix-like DNA-binding domain superfamily/Winged helix DNA-binding domain"/>
    <property type="match status" value="1"/>
</dbReference>
<dbReference type="InterPro" id="IPR000847">
    <property type="entry name" value="LysR_HTH_N"/>
</dbReference>
<dbReference type="Gene3D" id="3.40.190.290">
    <property type="match status" value="1"/>
</dbReference>
<dbReference type="RefSeq" id="WP_065308049.1">
    <property type="nucleotide sequence ID" value="NZ_LOCQ01000054.1"/>
</dbReference>
<evidence type="ECO:0000256" key="1">
    <source>
        <dbReference type="ARBA" id="ARBA00009437"/>
    </source>
</evidence>
<dbReference type="STRING" id="1747903.ASR47_100999"/>
<evidence type="ECO:0000313" key="6">
    <source>
        <dbReference type="EMBL" id="OBV39284.1"/>
    </source>
</evidence>
<dbReference type="InterPro" id="IPR005119">
    <property type="entry name" value="LysR_subst-bd"/>
</dbReference>
<organism evidence="6 7">
    <name type="scientific">Janthinobacterium psychrotolerans</name>
    <dbReference type="NCBI Taxonomy" id="1747903"/>
    <lineage>
        <taxon>Bacteria</taxon>
        <taxon>Pseudomonadati</taxon>
        <taxon>Pseudomonadota</taxon>
        <taxon>Betaproteobacteria</taxon>
        <taxon>Burkholderiales</taxon>
        <taxon>Oxalobacteraceae</taxon>
        <taxon>Janthinobacterium</taxon>
    </lineage>
</organism>
<dbReference type="EMBL" id="LOCQ01000054">
    <property type="protein sequence ID" value="OBV39284.1"/>
    <property type="molecule type" value="Genomic_DNA"/>
</dbReference>
<reference evidence="6 7" key="1">
    <citation type="submission" date="2016-04" db="EMBL/GenBank/DDBJ databases">
        <title>Draft genome sequence of Janthinobacterium psychrotolerans sp. nov., isolated from freshwater sediments in Denmark.</title>
        <authorList>
            <person name="Gong X."/>
            <person name="Skrivergaard S."/>
            <person name="Korsgaard B.S."/>
            <person name="Schreiber L."/>
            <person name="Marshall I.P."/>
            <person name="Finster K."/>
            <person name="Schramm A."/>
        </authorList>
    </citation>
    <scope>NUCLEOTIDE SEQUENCE [LARGE SCALE GENOMIC DNA]</scope>
    <source>
        <strain evidence="6 7">S3-2</strain>
    </source>
</reference>
<dbReference type="GO" id="GO:0003700">
    <property type="term" value="F:DNA-binding transcription factor activity"/>
    <property type="evidence" value="ECO:0007669"/>
    <property type="project" value="InterPro"/>
</dbReference>
<dbReference type="PRINTS" id="PR00039">
    <property type="entry name" value="HTHLYSR"/>
</dbReference>
<evidence type="ECO:0000256" key="4">
    <source>
        <dbReference type="ARBA" id="ARBA00023163"/>
    </source>
</evidence>
<dbReference type="PANTHER" id="PTHR30126:SF91">
    <property type="entry name" value="LYSR FAMILY TRANSCRIPTIONAL REGULATOR"/>
    <property type="match status" value="1"/>
</dbReference>
<dbReference type="OrthoDB" id="196624at2"/>
<feature type="domain" description="HTH lysR-type" evidence="5">
    <location>
        <begin position="7"/>
        <end position="64"/>
    </location>
</feature>
<evidence type="ECO:0000256" key="3">
    <source>
        <dbReference type="ARBA" id="ARBA00023125"/>
    </source>
</evidence>
<keyword evidence="2" id="KW-0805">Transcription regulation</keyword>
<keyword evidence="7" id="KW-1185">Reference proteome</keyword>
<keyword evidence="3 6" id="KW-0238">DNA-binding</keyword>
<evidence type="ECO:0000259" key="5">
    <source>
        <dbReference type="PROSITE" id="PS50931"/>
    </source>
</evidence>
<protein>
    <submittedName>
        <fullName evidence="6">DNA-binding transcriptional regulator, LysR family</fullName>
    </submittedName>
</protein>
<dbReference type="InterPro" id="IPR036388">
    <property type="entry name" value="WH-like_DNA-bd_sf"/>
</dbReference>
<dbReference type="AlphaFoldDB" id="A0A1A7C2P2"/>
<dbReference type="Proteomes" id="UP000092713">
    <property type="component" value="Unassembled WGS sequence"/>
</dbReference>
<sequence>MREPGQPSLDQLRVFVAVIDAGGFAHAARQLHRTQSVISYTIANLEEQLNVVLLDRGKRKPTLTDAGKALLADARTVALKVDAMRARAKALAGGLEAEVSVVVDVMFPTCVLVRMLEAFQAQFPTVALRLRIEGMGMVTQLVMDGSCHLGVGGWMSSSADAFERLAVGHVQLIPVAAPAHALAQMAGPISPAVAREHVQLVLSDHSSLTAGQDFGVLGLRNWRLGDLGSKHALLRAGLGWGNMPESMVRDDLATGRLVPLQLSVDSGENYPIYLIQRADTPPGQAGKWLAERFAEQLPLLLEHGF</sequence>
<dbReference type="PROSITE" id="PS50931">
    <property type="entry name" value="HTH_LYSR"/>
    <property type="match status" value="1"/>
</dbReference>
<keyword evidence="4" id="KW-0804">Transcription</keyword>
<dbReference type="PANTHER" id="PTHR30126">
    <property type="entry name" value="HTH-TYPE TRANSCRIPTIONAL REGULATOR"/>
    <property type="match status" value="1"/>
</dbReference>
<dbReference type="SUPFAM" id="SSF46785">
    <property type="entry name" value="Winged helix' DNA-binding domain"/>
    <property type="match status" value="1"/>
</dbReference>
<dbReference type="PATRIC" id="fig|1747903.4.peg.2866"/>